<reference evidence="4 5" key="1">
    <citation type="journal article" date="2018" name="Evol. Lett.">
        <title>Horizontal gene cluster transfer increased hallucinogenic mushroom diversity.</title>
        <authorList>
            <person name="Reynolds H.T."/>
            <person name="Vijayakumar V."/>
            <person name="Gluck-Thaler E."/>
            <person name="Korotkin H.B."/>
            <person name="Matheny P.B."/>
            <person name="Slot J.C."/>
        </authorList>
    </citation>
    <scope>NUCLEOTIDE SEQUENCE [LARGE SCALE GENOMIC DNA]</scope>
    <source>
        <strain evidence="4 5">SRW20</strain>
    </source>
</reference>
<feature type="repeat" description="WD" evidence="3">
    <location>
        <begin position="208"/>
        <end position="233"/>
    </location>
</feature>
<comment type="caution">
    <text evidence="4">The sequence shown here is derived from an EMBL/GenBank/DDBJ whole genome shotgun (WGS) entry which is preliminary data.</text>
</comment>
<evidence type="ECO:0000313" key="4">
    <source>
        <dbReference type="EMBL" id="PPQ78476.1"/>
    </source>
</evidence>
<dbReference type="OrthoDB" id="10257301at2759"/>
<dbReference type="InterPro" id="IPR015943">
    <property type="entry name" value="WD40/YVTN_repeat-like_dom_sf"/>
</dbReference>
<name>A0A409WIX6_9AGAR</name>
<dbReference type="InParanoid" id="A0A409WIX6"/>
<dbReference type="SMART" id="SM00320">
    <property type="entry name" value="WD40"/>
    <property type="match status" value="2"/>
</dbReference>
<gene>
    <name evidence="4" type="ORF">CVT26_005149</name>
</gene>
<dbReference type="InterPro" id="IPR036322">
    <property type="entry name" value="WD40_repeat_dom_sf"/>
</dbReference>
<organism evidence="4 5">
    <name type="scientific">Gymnopilus dilepis</name>
    <dbReference type="NCBI Taxonomy" id="231916"/>
    <lineage>
        <taxon>Eukaryota</taxon>
        <taxon>Fungi</taxon>
        <taxon>Dikarya</taxon>
        <taxon>Basidiomycota</taxon>
        <taxon>Agaricomycotina</taxon>
        <taxon>Agaricomycetes</taxon>
        <taxon>Agaricomycetidae</taxon>
        <taxon>Agaricales</taxon>
        <taxon>Agaricineae</taxon>
        <taxon>Hymenogastraceae</taxon>
        <taxon>Gymnopilus</taxon>
    </lineage>
</organism>
<evidence type="ECO:0000313" key="5">
    <source>
        <dbReference type="Proteomes" id="UP000284706"/>
    </source>
</evidence>
<dbReference type="GO" id="GO:1990234">
    <property type="term" value="C:transferase complex"/>
    <property type="evidence" value="ECO:0007669"/>
    <property type="project" value="UniProtKB-ARBA"/>
</dbReference>
<dbReference type="Gene3D" id="2.130.10.10">
    <property type="entry name" value="YVTN repeat-like/Quinoprotein amine dehydrogenase"/>
    <property type="match status" value="1"/>
</dbReference>
<keyword evidence="2" id="KW-0677">Repeat</keyword>
<dbReference type="EMBL" id="NHYE01005049">
    <property type="protein sequence ID" value="PPQ78476.1"/>
    <property type="molecule type" value="Genomic_DNA"/>
</dbReference>
<evidence type="ECO:0000256" key="1">
    <source>
        <dbReference type="ARBA" id="ARBA00022574"/>
    </source>
</evidence>
<feature type="repeat" description="WD" evidence="3">
    <location>
        <begin position="234"/>
        <end position="273"/>
    </location>
</feature>
<dbReference type="Proteomes" id="UP000284706">
    <property type="component" value="Unassembled WGS sequence"/>
</dbReference>
<dbReference type="STRING" id="231916.A0A409WIX6"/>
<dbReference type="PANTHER" id="PTHR22847:SF637">
    <property type="entry name" value="WD REPEAT DOMAIN 5B"/>
    <property type="match status" value="1"/>
</dbReference>
<dbReference type="PROSITE" id="PS50082">
    <property type="entry name" value="WD_REPEATS_2"/>
    <property type="match status" value="2"/>
</dbReference>
<dbReference type="InterPro" id="IPR001680">
    <property type="entry name" value="WD40_rpt"/>
</dbReference>
<keyword evidence="1 3" id="KW-0853">WD repeat</keyword>
<sequence>MPTSSLSPAWKEPRQFSVYLPPDFSPDTEIFLPSSATHVALSGDRRVYIYALPAFNLVHVLELQGLSSPQSLRIYGRILVVICSNFSENFEWGSSCSLYFWDLSASKSLGSLALNDPWHNVSVSSPGLMPVAIEENGELVREEWPKMPVLIVCSPQDQSLRIYTLHDSAAGSNYWRITTENAQESPALLPTLTISPIPGTTRCLASIGRTAVTGGLDATVRVWDIITGECRQVLIGHRSYVVDVCLDESRIYSSSYDNTVRVWAHHSGDCLHILNLGPIELFSTFTTDTTSRRLITASRVSKQRNEILIWDPISGKLIHRISNQADSWLGPIRDNERTLLSWEVGEGSSMDWLRIWDVRSGQTLMSLPIGLKFTTIGLCSQGRIVFALSKQGEEHLLKVWDFGPNNSVCARVVGGNVCTPLEGIIIDNAEEPRKGDLGKMDAATSSRMAVEGTVAGSSLIRGKRKRNQEEDSVRYLSRRLVGGEREGGFEEE</sequence>
<accession>A0A409WIX6</accession>
<dbReference type="AlphaFoldDB" id="A0A409WIX6"/>
<evidence type="ECO:0000256" key="3">
    <source>
        <dbReference type="PROSITE-ProRule" id="PRU00221"/>
    </source>
</evidence>
<dbReference type="Pfam" id="PF00400">
    <property type="entry name" value="WD40"/>
    <property type="match status" value="1"/>
</dbReference>
<keyword evidence="5" id="KW-1185">Reference proteome</keyword>
<proteinExistence type="predicted"/>
<dbReference type="SUPFAM" id="SSF50978">
    <property type="entry name" value="WD40 repeat-like"/>
    <property type="match status" value="1"/>
</dbReference>
<protein>
    <submittedName>
        <fullName evidence="4">Uncharacterized protein</fullName>
    </submittedName>
</protein>
<dbReference type="PANTHER" id="PTHR22847">
    <property type="entry name" value="WD40 REPEAT PROTEIN"/>
    <property type="match status" value="1"/>
</dbReference>
<evidence type="ECO:0000256" key="2">
    <source>
        <dbReference type="ARBA" id="ARBA00022737"/>
    </source>
</evidence>